<organism evidence="1 2">
    <name type="scientific">Nicotiana tabacum</name>
    <name type="common">Common tobacco</name>
    <dbReference type="NCBI Taxonomy" id="4097"/>
    <lineage>
        <taxon>Eukaryota</taxon>
        <taxon>Viridiplantae</taxon>
        <taxon>Streptophyta</taxon>
        <taxon>Embryophyta</taxon>
        <taxon>Tracheophyta</taxon>
        <taxon>Spermatophyta</taxon>
        <taxon>Magnoliopsida</taxon>
        <taxon>eudicotyledons</taxon>
        <taxon>Gunneridae</taxon>
        <taxon>Pentapetalae</taxon>
        <taxon>asterids</taxon>
        <taxon>lamiids</taxon>
        <taxon>Solanales</taxon>
        <taxon>Solanaceae</taxon>
        <taxon>Nicotianoideae</taxon>
        <taxon>Nicotianeae</taxon>
        <taxon>Nicotiana</taxon>
    </lineage>
</organism>
<dbReference type="RefSeq" id="XP_016450844.1">
    <property type="nucleotide sequence ID" value="XM_016595358.1"/>
</dbReference>
<proteinExistence type="predicted"/>
<dbReference type="AlphaFoldDB" id="A0A1S3YF93"/>
<evidence type="ECO:0000313" key="2">
    <source>
        <dbReference type="RefSeq" id="XP_016450844.1"/>
    </source>
</evidence>
<dbReference type="KEGG" id="nta:107775607"/>
<dbReference type="PaxDb" id="4097-A0A1S3YF93"/>
<reference evidence="2" key="2">
    <citation type="submission" date="2025-08" db="UniProtKB">
        <authorList>
            <consortium name="RefSeq"/>
        </authorList>
    </citation>
    <scope>IDENTIFICATION</scope>
    <source>
        <tissue evidence="2">Leaf</tissue>
    </source>
</reference>
<dbReference type="Proteomes" id="UP000790787">
    <property type="component" value="Chromosome 9"/>
</dbReference>
<accession>A0A1S3YF93</accession>
<evidence type="ECO:0000313" key="1">
    <source>
        <dbReference type="Proteomes" id="UP000790787"/>
    </source>
</evidence>
<dbReference type="PANTHER" id="PTHR33240:SF8">
    <property type="entry name" value="OS03G0439900 PROTEIN"/>
    <property type="match status" value="1"/>
</dbReference>
<dbReference type="GeneID" id="107775607"/>
<sequence length="135" mass="15287">MRSDPSTRKSDALCKFHQEHGHKIEDCITLRQNVVNILHQGHLKELLSDRGRNNFARGRERQGPPKLPSPVRTINMIIDGNDDASINGIKLSSTHNLKRSITYEQYDGLEESIIFDESDVDGLTFPHNDALIITL</sequence>
<dbReference type="PANTHER" id="PTHR33240">
    <property type="entry name" value="OS08G0508500 PROTEIN"/>
    <property type="match status" value="1"/>
</dbReference>
<protein>
    <submittedName>
        <fullName evidence="2">Uncharacterized protein LOC107775607</fullName>
    </submittedName>
</protein>
<name>A0A1S3YF93_TOBAC</name>
<dbReference type="OrthoDB" id="1752268at2759"/>
<keyword evidence="1" id="KW-1185">Reference proteome</keyword>
<gene>
    <name evidence="2" type="primary">LOC107775607</name>
</gene>
<reference evidence="1" key="1">
    <citation type="journal article" date="2014" name="Nat. Commun.">
        <title>The tobacco genome sequence and its comparison with those of tomato and potato.</title>
        <authorList>
            <person name="Sierro N."/>
            <person name="Battey J.N."/>
            <person name="Ouadi S."/>
            <person name="Bakaher N."/>
            <person name="Bovet L."/>
            <person name="Willig A."/>
            <person name="Goepfert S."/>
            <person name="Peitsch M.C."/>
            <person name="Ivanov N.V."/>
        </authorList>
    </citation>
    <scope>NUCLEOTIDE SEQUENCE [LARGE SCALE GENOMIC DNA]</scope>
</reference>